<dbReference type="AlphaFoldDB" id="A0A7J7XXH6"/>
<protein>
    <submittedName>
        <fullName evidence="2">APC regulator of WNT signaling pathway</fullName>
    </submittedName>
</protein>
<organism evidence="2 3">
    <name type="scientific">Myotis myotis</name>
    <name type="common">Greater mouse-eared bat</name>
    <name type="synonym">Vespertilio myotis</name>
    <dbReference type="NCBI Taxonomy" id="51298"/>
    <lineage>
        <taxon>Eukaryota</taxon>
        <taxon>Metazoa</taxon>
        <taxon>Chordata</taxon>
        <taxon>Craniata</taxon>
        <taxon>Vertebrata</taxon>
        <taxon>Euteleostomi</taxon>
        <taxon>Mammalia</taxon>
        <taxon>Eutheria</taxon>
        <taxon>Laurasiatheria</taxon>
        <taxon>Chiroptera</taxon>
        <taxon>Yangochiroptera</taxon>
        <taxon>Vespertilionidae</taxon>
        <taxon>Myotis</taxon>
    </lineage>
</organism>
<evidence type="ECO:0000313" key="2">
    <source>
        <dbReference type="EMBL" id="KAF6354284.1"/>
    </source>
</evidence>
<name>A0A7J7XXH6_MYOMY</name>
<gene>
    <name evidence="2" type="ORF">mMyoMyo1_000814</name>
</gene>
<reference evidence="2 3" key="1">
    <citation type="journal article" date="2020" name="Nature">
        <title>Six reference-quality genomes reveal evolution of bat adaptations.</title>
        <authorList>
            <person name="Jebb D."/>
            <person name="Huang Z."/>
            <person name="Pippel M."/>
            <person name="Hughes G.M."/>
            <person name="Lavrichenko K."/>
            <person name="Devanna P."/>
            <person name="Winkler S."/>
            <person name="Jermiin L.S."/>
            <person name="Skirmuntt E.C."/>
            <person name="Katzourakis A."/>
            <person name="Burkitt-Gray L."/>
            <person name="Ray D.A."/>
            <person name="Sullivan K.A.M."/>
            <person name="Roscito J.G."/>
            <person name="Kirilenko B.M."/>
            <person name="Davalos L.M."/>
            <person name="Corthals A.P."/>
            <person name="Power M.L."/>
            <person name="Jones G."/>
            <person name="Ransome R.D."/>
            <person name="Dechmann D.K.N."/>
            <person name="Locatelli A.G."/>
            <person name="Puechmaille S.J."/>
            <person name="Fedrigo O."/>
            <person name="Jarvis E.D."/>
            <person name="Hiller M."/>
            <person name="Vernes S.C."/>
            <person name="Myers E.W."/>
            <person name="Teeling E.C."/>
        </authorList>
    </citation>
    <scope>NUCLEOTIDE SEQUENCE [LARGE SCALE GENOMIC DNA]</scope>
    <source>
        <strain evidence="2">MMyoMyo1</strain>
        <tissue evidence="2">Flight muscle</tissue>
    </source>
</reference>
<proteinExistence type="predicted"/>
<evidence type="ECO:0000313" key="3">
    <source>
        <dbReference type="Proteomes" id="UP000527355"/>
    </source>
</evidence>
<accession>A0A7J7XXH6</accession>
<dbReference type="EMBL" id="JABWUV010000005">
    <property type="protein sequence ID" value="KAF6354284.1"/>
    <property type="molecule type" value="Genomic_DNA"/>
</dbReference>
<sequence length="58" mass="5606">MSASRGSGPEAALPASGPLSTLGFWGSGGGQGCVPPERTRPGGVRASGRGAPGWQVQG</sequence>
<keyword evidence="3" id="KW-1185">Reference proteome</keyword>
<dbReference type="Proteomes" id="UP000527355">
    <property type="component" value="Unassembled WGS sequence"/>
</dbReference>
<feature type="region of interest" description="Disordered" evidence="1">
    <location>
        <begin position="1"/>
        <end position="58"/>
    </location>
</feature>
<evidence type="ECO:0000256" key="1">
    <source>
        <dbReference type="SAM" id="MobiDB-lite"/>
    </source>
</evidence>
<comment type="caution">
    <text evidence="2">The sequence shown here is derived from an EMBL/GenBank/DDBJ whole genome shotgun (WGS) entry which is preliminary data.</text>
</comment>
<dbReference type="PROSITE" id="PS51257">
    <property type="entry name" value="PROKAR_LIPOPROTEIN"/>
    <property type="match status" value="1"/>
</dbReference>